<feature type="region of interest" description="Disordered" evidence="7">
    <location>
        <begin position="1"/>
        <end position="21"/>
    </location>
</feature>
<dbReference type="Pfam" id="PF01239">
    <property type="entry name" value="PPTA"/>
    <property type="match status" value="5"/>
</dbReference>
<dbReference type="EMBL" id="CAXAMM010008735">
    <property type="protein sequence ID" value="CAK9018289.1"/>
    <property type="molecule type" value="Genomic_DNA"/>
</dbReference>
<dbReference type="SUPFAM" id="SSF48439">
    <property type="entry name" value="Protein prenylyltransferase"/>
    <property type="match status" value="1"/>
</dbReference>
<evidence type="ECO:0000313" key="10">
    <source>
        <dbReference type="Proteomes" id="UP001642464"/>
    </source>
</evidence>
<comment type="caution">
    <text evidence="9">The sequence shown here is derived from an EMBL/GenBank/DDBJ whole genome shotgun (WGS) entry which is preliminary data.</text>
</comment>
<evidence type="ECO:0000313" key="8">
    <source>
        <dbReference type="EMBL" id="CAK9018289.1"/>
    </source>
</evidence>
<dbReference type="Gene3D" id="3.80.10.10">
    <property type="entry name" value="Ribonuclease Inhibitor"/>
    <property type="match status" value="1"/>
</dbReference>
<evidence type="ECO:0000256" key="4">
    <source>
        <dbReference type="ARBA" id="ARBA00022737"/>
    </source>
</evidence>
<gene>
    <name evidence="8" type="ORF">SCF082_LOCUS14016</name>
    <name evidence="9" type="ORF">SCF082_LOCUS14030</name>
</gene>
<dbReference type="EMBL" id="CAXAMM010008746">
    <property type="protein sequence ID" value="CAK9018317.1"/>
    <property type="molecule type" value="Genomic_DNA"/>
</dbReference>
<keyword evidence="3 6" id="KW-0808">Transferase</keyword>
<keyword evidence="2 6" id="KW-0637">Prenyltransferase</keyword>
<name>A0ABP0JVA3_9DINO</name>
<dbReference type="SUPFAM" id="SSF52058">
    <property type="entry name" value="L domain-like"/>
    <property type="match status" value="1"/>
</dbReference>
<evidence type="ECO:0000256" key="2">
    <source>
        <dbReference type="ARBA" id="ARBA00022602"/>
    </source>
</evidence>
<dbReference type="Gene3D" id="1.25.40.120">
    <property type="entry name" value="Protein prenylyltransferase"/>
    <property type="match status" value="2"/>
</dbReference>
<dbReference type="InterPro" id="IPR002088">
    <property type="entry name" value="Prenyl_trans_a"/>
</dbReference>
<dbReference type="Proteomes" id="UP001642464">
    <property type="component" value="Unassembled WGS sequence"/>
</dbReference>
<evidence type="ECO:0000256" key="7">
    <source>
        <dbReference type="SAM" id="MobiDB-lite"/>
    </source>
</evidence>
<keyword evidence="10" id="KW-1185">Reference proteome</keyword>
<reference evidence="9 10" key="1">
    <citation type="submission" date="2024-02" db="EMBL/GenBank/DDBJ databases">
        <authorList>
            <person name="Chen Y."/>
            <person name="Shah S."/>
            <person name="Dougan E. K."/>
            <person name="Thang M."/>
            <person name="Chan C."/>
        </authorList>
    </citation>
    <scope>NUCLEOTIDE SEQUENCE [LARGE SCALE GENOMIC DNA]</scope>
</reference>
<dbReference type="PANTHER" id="PTHR11129">
    <property type="entry name" value="PROTEIN FARNESYLTRANSFERASE ALPHA SUBUNIT/RAB GERANYLGERANYL TRANSFERASE ALPHA SUBUNIT"/>
    <property type="match status" value="1"/>
</dbReference>
<dbReference type="InterPro" id="IPR032675">
    <property type="entry name" value="LRR_dom_sf"/>
</dbReference>
<evidence type="ECO:0000313" key="9">
    <source>
        <dbReference type="EMBL" id="CAK9018317.1"/>
    </source>
</evidence>
<evidence type="ECO:0000256" key="1">
    <source>
        <dbReference type="ARBA" id="ARBA00006734"/>
    </source>
</evidence>
<dbReference type="PANTHER" id="PTHR11129:SF2">
    <property type="entry name" value="GERANYLGERANYL TRANSFERASE TYPE-2 SUBUNIT ALPHA"/>
    <property type="match status" value="1"/>
</dbReference>
<dbReference type="EC" id="2.5.1.60" evidence="6"/>
<protein>
    <recommendedName>
        <fullName evidence="6">Geranylgeranyl transferase type-2 subunit alpha</fullName>
        <ecNumber evidence="6">2.5.1.60</ecNumber>
    </recommendedName>
    <alternativeName>
        <fullName evidence="6">Geranylgeranyl transferase type II subunit alpha</fullName>
    </alternativeName>
</protein>
<evidence type="ECO:0000256" key="5">
    <source>
        <dbReference type="ARBA" id="ARBA00047658"/>
    </source>
</evidence>
<keyword evidence="4" id="KW-0677">Repeat</keyword>
<proteinExistence type="inferred from homology"/>
<comment type="similarity">
    <text evidence="1 6">Belongs to the protein prenyltransferase subunit alpha family.</text>
</comment>
<organism evidence="9 10">
    <name type="scientific">Durusdinium trenchii</name>
    <dbReference type="NCBI Taxonomy" id="1381693"/>
    <lineage>
        <taxon>Eukaryota</taxon>
        <taxon>Sar</taxon>
        <taxon>Alveolata</taxon>
        <taxon>Dinophyceae</taxon>
        <taxon>Suessiales</taxon>
        <taxon>Symbiodiniaceae</taxon>
        <taxon>Durusdinium</taxon>
    </lineage>
</organism>
<dbReference type="PROSITE" id="PS51147">
    <property type="entry name" value="PFTA"/>
    <property type="match status" value="4"/>
</dbReference>
<comment type="catalytic activity">
    <reaction evidence="5 6">
        <text>geranylgeranyl diphosphate + L-cysteinyl-[protein] = S-geranylgeranyl-L-cysteinyl-[protein] + diphosphate</text>
        <dbReference type="Rhea" id="RHEA:21240"/>
        <dbReference type="Rhea" id="RHEA-COMP:10131"/>
        <dbReference type="Rhea" id="RHEA-COMP:11537"/>
        <dbReference type="ChEBI" id="CHEBI:29950"/>
        <dbReference type="ChEBI" id="CHEBI:33019"/>
        <dbReference type="ChEBI" id="CHEBI:57533"/>
        <dbReference type="ChEBI" id="CHEBI:86021"/>
        <dbReference type="EC" id="2.5.1.60"/>
    </reaction>
</comment>
<sequence length="578" mass="66499">MHGRVKKDVVEPTAEEKAKQREQVRTARSLFAKLLDLRQSQTYNDQALEMTFKALQFHPEFPTLWGYRRELLTRTEKPLEELLKMEMKLVEKALRRSQKVYSIWFHRKWAIERLFQEVEGDEAKAQSLLNTELELCNQLLEVDERNFHCWNHRMYVMDLMRTKGKHDPNQMDLNAIDLTLSTDLINKNFSNYSAWHLRTLLQQPVAGEEPRIKLNLEEELEWVQQGIYTEPNDQSVWLYHQWLTLGSTSPEIIHCAVLQGELYMFFSQACRLTSTSLNGSSGRFEAILPRRRSTARVRSWAVGWRFVTDDRIVQKTVEVEVAVESCGTGILKQSQCTFKGQPIDLDSDTPSTATFEHQLPLEQSEILKAELARIEELLEIEPDCRWALLARMRLQLACSIPEETTLEDFERMSSLDPLRANFYADSKANAVLHRRSYDWSLEGWQHPLNLANLGLKHLAPTAAALIFGVRILKLDENALKDFGPLLGLASLIELSVSRNQIRGDVAEVFALKRLQRIDLSWNFLSVGIRGSPPQTLREIDMSGNPNILDLADALDLLMVDPASWKLQVEAGQCLACRQ</sequence>
<evidence type="ECO:0000256" key="3">
    <source>
        <dbReference type="ARBA" id="ARBA00022679"/>
    </source>
</evidence>
<evidence type="ECO:0000256" key="6">
    <source>
        <dbReference type="RuleBase" id="RU367120"/>
    </source>
</evidence>
<comment type="function">
    <text evidence="6">Catalyzes the transfer of a geranyl-geranyl moiety from geranyl-geranyl pyrophosphate to cysteines occuring in specific C-terminal amino acid sequences.</text>
</comment>
<accession>A0ABP0JVA3</accession>